<evidence type="ECO:0000313" key="3">
    <source>
        <dbReference type="Proteomes" id="UP001448207"/>
    </source>
</evidence>
<organism evidence="2 3">
    <name type="scientific">Phycomyces blakesleeanus</name>
    <dbReference type="NCBI Taxonomy" id="4837"/>
    <lineage>
        <taxon>Eukaryota</taxon>
        <taxon>Fungi</taxon>
        <taxon>Fungi incertae sedis</taxon>
        <taxon>Mucoromycota</taxon>
        <taxon>Mucoromycotina</taxon>
        <taxon>Mucoromycetes</taxon>
        <taxon>Mucorales</taxon>
        <taxon>Phycomycetaceae</taxon>
        <taxon>Phycomyces</taxon>
    </lineage>
</organism>
<feature type="compositionally biased region" description="Low complexity" evidence="1">
    <location>
        <begin position="58"/>
        <end position="71"/>
    </location>
</feature>
<keyword evidence="3" id="KW-1185">Reference proteome</keyword>
<feature type="region of interest" description="Disordered" evidence="1">
    <location>
        <begin position="1"/>
        <end position="20"/>
    </location>
</feature>
<proteinExistence type="predicted"/>
<evidence type="ECO:0000256" key="1">
    <source>
        <dbReference type="SAM" id="MobiDB-lite"/>
    </source>
</evidence>
<gene>
    <name evidence="2" type="ORF">J3Q64DRAFT_1767017</name>
</gene>
<accession>A0ABR3ANY3</accession>
<reference evidence="2 3" key="1">
    <citation type="submission" date="2024-04" db="EMBL/GenBank/DDBJ databases">
        <title>Symmetric and asymmetric DNA N6-adenine methylation regulates different biological responses in Mucorales.</title>
        <authorList>
            <consortium name="Lawrence Berkeley National Laboratory"/>
            <person name="Lax C."/>
            <person name="Mondo S.J."/>
            <person name="Osorio-Concepcion M."/>
            <person name="Muszewska A."/>
            <person name="Corrochano-Luque M."/>
            <person name="Gutierrez G."/>
            <person name="Riley R."/>
            <person name="Lipzen A."/>
            <person name="Guo J."/>
            <person name="Hundley H."/>
            <person name="Amirebrahimi M."/>
            <person name="Ng V."/>
            <person name="Lorenzo-Gutierrez D."/>
            <person name="Binder U."/>
            <person name="Yang J."/>
            <person name="Song Y."/>
            <person name="Canovas D."/>
            <person name="Navarro E."/>
            <person name="Freitag M."/>
            <person name="Gabaldon T."/>
            <person name="Grigoriev I.V."/>
            <person name="Corrochano L.M."/>
            <person name="Nicolas F.E."/>
            <person name="Garre V."/>
        </authorList>
    </citation>
    <scope>NUCLEOTIDE SEQUENCE [LARGE SCALE GENOMIC DNA]</scope>
    <source>
        <strain evidence="2 3">L51</strain>
    </source>
</reference>
<evidence type="ECO:0000313" key="2">
    <source>
        <dbReference type="EMBL" id="KAL0077944.1"/>
    </source>
</evidence>
<protein>
    <submittedName>
        <fullName evidence="2">Uncharacterized protein</fullName>
    </submittedName>
</protein>
<dbReference type="EMBL" id="JBCLYO010000026">
    <property type="protein sequence ID" value="KAL0077944.1"/>
    <property type="molecule type" value="Genomic_DNA"/>
</dbReference>
<dbReference type="Proteomes" id="UP001448207">
    <property type="component" value="Unassembled WGS sequence"/>
</dbReference>
<sequence length="149" mass="15572">MATFFDENVSPSVPRESTKGSRFAEFFAKREEAPVEQSQTTIIAAAAAAAATTTTVNATATSNTSNNSNTSHPAGQPRTISLSDLFQAPPSSEGKDGKPSPAAVRMLSEAEVMQSLGASKTGAEPVVEDAIGFSRVLQILSQPKVNILF</sequence>
<name>A0ABR3ANY3_PHYBL</name>
<feature type="region of interest" description="Disordered" evidence="1">
    <location>
        <begin position="58"/>
        <end position="104"/>
    </location>
</feature>
<comment type="caution">
    <text evidence="2">The sequence shown here is derived from an EMBL/GenBank/DDBJ whole genome shotgun (WGS) entry which is preliminary data.</text>
</comment>